<sequence>MIRCQYTIKITLENVDIFYVSNLGQLQQFFNEMEHFGAFKRRQTQERTICLLMSIYRLCLLTWTVFYSFTERSPTPLPFSHVAFSNFPAVRTISILD</sequence>
<accession>A0ABQ9ZFN0</accession>
<keyword evidence="1" id="KW-1133">Transmembrane helix</keyword>
<proteinExistence type="predicted"/>
<keyword evidence="3" id="KW-1185">Reference proteome</keyword>
<dbReference type="EMBL" id="JAOYFB010000003">
    <property type="protein sequence ID" value="KAK4011741.1"/>
    <property type="molecule type" value="Genomic_DNA"/>
</dbReference>
<dbReference type="Proteomes" id="UP001234178">
    <property type="component" value="Unassembled WGS sequence"/>
</dbReference>
<keyword evidence="1" id="KW-0472">Membrane</keyword>
<keyword evidence="1" id="KW-0812">Transmembrane</keyword>
<evidence type="ECO:0000313" key="2">
    <source>
        <dbReference type="EMBL" id="KAK4011741.1"/>
    </source>
</evidence>
<reference evidence="2 3" key="1">
    <citation type="journal article" date="2023" name="Nucleic Acids Res.">
        <title>The hologenome of Daphnia magna reveals possible DNA methylation and microbiome-mediated evolution of the host genome.</title>
        <authorList>
            <person name="Chaturvedi A."/>
            <person name="Li X."/>
            <person name="Dhandapani V."/>
            <person name="Marshall H."/>
            <person name="Kissane S."/>
            <person name="Cuenca-Cambronero M."/>
            <person name="Asole G."/>
            <person name="Calvet F."/>
            <person name="Ruiz-Romero M."/>
            <person name="Marangio P."/>
            <person name="Guigo R."/>
            <person name="Rago D."/>
            <person name="Mirbahai L."/>
            <person name="Eastwood N."/>
            <person name="Colbourne J.K."/>
            <person name="Zhou J."/>
            <person name="Mallon E."/>
            <person name="Orsini L."/>
        </authorList>
    </citation>
    <scope>NUCLEOTIDE SEQUENCE [LARGE SCALE GENOMIC DNA]</scope>
    <source>
        <strain evidence="2">LRV0_1</strain>
    </source>
</reference>
<comment type="caution">
    <text evidence="2">The sequence shown here is derived from an EMBL/GenBank/DDBJ whole genome shotgun (WGS) entry which is preliminary data.</text>
</comment>
<name>A0ABQ9ZFN0_9CRUS</name>
<gene>
    <name evidence="2" type="ORF">OUZ56_020856</name>
</gene>
<feature type="transmembrane region" description="Helical" evidence="1">
    <location>
        <begin position="49"/>
        <end position="69"/>
    </location>
</feature>
<protein>
    <submittedName>
        <fullName evidence="2">Uncharacterized protein</fullName>
    </submittedName>
</protein>
<evidence type="ECO:0000313" key="3">
    <source>
        <dbReference type="Proteomes" id="UP001234178"/>
    </source>
</evidence>
<organism evidence="2 3">
    <name type="scientific">Daphnia magna</name>
    <dbReference type="NCBI Taxonomy" id="35525"/>
    <lineage>
        <taxon>Eukaryota</taxon>
        <taxon>Metazoa</taxon>
        <taxon>Ecdysozoa</taxon>
        <taxon>Arthropoda</taxon>
        <taxon>Crustacea</taxon>
        <taxon>Branchiopoda</taxon>
        <taxon>Diplostraca</taxon>
        <taxon>Cladocera</taxon>
        <taxon>Anomopoda</taxon>
        <taxon>Daphniidae</taxon>
        <taxon>Daphnia</taxon>
    </lineage>
</organism>
<evidence type="ECO:0000256" key="1">
    <source>
        <dbReference type="SAM" id="Phobius"/>
    </source>
</evidence>